<gene>
    <name evidence="2" type="ORF">LY90DRAFT_261361</name>
</gene>
<name>A0A1Y1Y5V0_9FUNG</name>
<sequence>MFTFFPIFFLFFKNKILFYYLLNYISINAILIGMCLTKYCTIASFPFRHALSNEISPRLSSSFTSAP</sequence>
<comment type="caution">
    <text evidence="2">The sequence shown here is derived from an EMBL/GenBank/DDBJ whole genome shotgun (WGS) entry which is preliminary data.</text>
</comment>
<evidence type="ECO:0000256" key="1">
    <source>
        <dbReference type="SAM" id="Phobius"/>
    </source>
</evidence>
<accession>A0A1Y1Y5V0</accession>
<evidence type="ECO:0000313" key="3">
    <source>
        <dbReference type="Proteomes" id="UP000193920"/>
    </source>
</evidence>
<organism evidence="2 3">
    <name type="scientific">Neocallimastix californiae</name>
    <dbReference type="NCBI Taxonomy" id="1754190"/>
    <lineage>
        <taxon>Eukaryota</taxon>
        <taxon>Fungi</taxon>
        <taxon>Fungi incertae sedis</taxon>
        <taxon>Chytridiomycota</taxon>
        <taxon>Chytridiomycota incertae sedis</taxon>
        <taxon>Neocallimastigomycetes</taxon>
        <taxon>Neocallimastigales</taxon>
        <taxon>Neocallimastigaceae</taxon>
        <taxon>Neocallimastix</taxon>
    </lineage>
</organism>
<reference evidence="2 3" key="1">
    <citation type="submission" date="2016-08" db="EMBL/GenBank/DDBJ databases">
        <title>A Parts List for Fungal Cellulosomes Revealed by Comparative Genomics.</title>
        <authorList>
            <consortium name="DOE Joint Genome Institute"/>
            <person name="Haitjema C.H."/>
            <person name="Gilmore S.P."/>
            <person name="Henske J.K."/>
            <person name="Solomon K.V."/>
            <person name="De Groot R."/>
            <person name="Kuo A."/>
            <person name="Mondo S.J."/>
            <person name="Salamov A.A."/>
            <person name="Labutti K."/>
            <person name="Zhao Z."/>
            <person name="Chiniquy J."/>
            <person name="Barry K."/>
            <person name="Brewer H.M."/>
            <person name="Purvine S.O."/>
            <person name="Wright A.T."/>
            <person name="Boxma B."/>
            <person name="Van Alen T."/>
            <person name="Hackstein J.H."/>
            <person name="Baker S.E."/>
            <person name="Grigoriev I.V."/>
            <person name="O'Malley M.A."/>
        </authorList>
    </citation>
    <scope>NUCLEOTIDE SEQUENCE [LARGE SCALE GENOMIC DNA]</scope>
    <source>
        <strain evidence="2 3">G1</strain>
    </source>
</reference>
<keyword evidence="1" id="KW-0812">Transmembrane</keyword>
<feature type="transmembrane region" description="Helical" evidence="1">
    <location>
        <begin position="16"/>
        <end position="36"/>
    </location>
</feature>
<protein>
    <submittedName>
        <fullName evidence="2">Uncharacterized protein</fullName>
    </submittedName>
</protein>
<keyword evidence="3" id="KW-1185">Reference proteome</keyword>
<dbReference type="EMBL" id="MCOG01000745">
    <property type="protein sequence ID" value="ORX93339.1"/>
    <property type="molecule type" value="Genomic_DNA"/>
</dbReference>
<dbReference type="Proteomes" id="UP000193920">
    <property type="component" value="Unassembled WGS sequence"/>
</dbReference>
<keyword evidence="1" id="KW-1133">Transmembrane helix</keyword>
<dbReference type="AlphaFoldDB" id="A0A1Y1Y5V0"/>
<evidence type="ECO:0000313" key="2">
    <source>
        <dbReference type="EMBL" id="ORX93339.1"/>
    </source>
</evidence>
<keyword evidence="1" id="KW-0472">Membrane</keyword>
<proteinExistence type="predicted"/>